<dbReference type="EMBL" id="BARU01021461">
    <property type="protein sequence ID" value="GAH60522.1"/>
    <property type="molecule type" value="Genomic_DNA"/>
</dbReference>
<organism evidence="1">
    <name type="scientific">marine sediment metagenome</name>
    <dbReference type="NCBI Taxonomy" id="412755"/>
    <lineage>
        <taxon>unclassified sequences</taxon>
        <taxon>metagenomes</taxon>
        <taxon>ecological metagenomes</taxon>
    </lineage>
</organism>
<protein>
    <submittedName>
        <fullName evidence="1">Uncharacterized protein</fullName>
    </submittedName>
</protein>
<accession>X1GTP2</accession>
<name>X1GTP2_9ZZZZ</name>
<feature type="non-terminal residue" evidence="1">
    <location>
        <position position="1"/>
    </location>
</feature>
<proteinExistence type="predicted"/>
<evidence type="ECO:0000313" key="1">
    <source>
        <dbReference type="EMBL" id="GAH60522.1"/>
    </source>
</evidence>
<gene>
    <name evidence="1" type="ORF">S03H2_35113</name>
</gene>
<sequence length="56" mass="6075">WLNVRGGSLLGKLAFTQGVPWVSFVRAEETNDALRASLVFIVSKSVAPLPLLFCSI</sequence>
<comment type="caution">
    <text evidence="1">The sequence shown here is derived from an EMBL/GenBank/DDBJ whole genome shotgun (WGS) entry which is preliminary data.</text>
</comment>
<dbReference type="AlphaFoldDB" id="X1GTP2"/>
<reference evidence="1" key="1">
    <citation type="journal article" date="2014" name="Front. Microbiol.">
        <title>High frequency of phylogenetically diverse reductive dehalogenase-homologous genes in deep subseafloor sedimentary metagenomes.</title>
        <authorList>
            <person name="Kawai M."/>
            <person name="Futagami T."/>
            <person name="Toyoda A."/>
            <person name="Takaki Y."/>
            <person name="Nishi S."/>
            <person name="Hori S."/>
            <person name="Arai W."/>
            <person name="Tsubouchi T."/>
            <person name="Morono Y."/>
            <person name="Uchiyama I."/>
            <person name="Ito T."/>
            <person name="Fujiyama A."/>
            <person name="Inagaki F."/>
            <person name="Takami H."/>
        </authorList>
    </citation>
    <scope>NUCLEOTIDE SEQUENCE</scope>
    <source>
        <strain evidence="1">Expedition CK06-06</strain>
    </source>
</reference>